<dbReference type="PROSITE" id="PS00018">
    <property type="entry name" value="EF_HAND_1"/>
    <property type="match status" value="2"/>
</dbReference>
<evidence type="ECO:0000313" key="6">
    <source>
        <dbReference type="Proteomes" id="UP001054902"/>
    </source>
</evidence>
<dbReference type="EMBL" id="BLLK01000022">
    <property type="protein sequence ID" value="GFH45654.1"/>
    <property type="molecule type" value="Genomic_DNA"/>
</dbReference>
<evidence type="ECO:0000313" key="5">
    <source>
        <dbReference type="EMBL" id="GFH45654.1"/>
    </source>
</evidence>
<dbReference type="Gene3D" id="1.10.238.10">
    <property type="entry name" value="EF-hand"/>
    <property type="match status" value="1"/>
</dbReference>
<dbReference type="CDD" id="cd00051">
    <property type="entry name" value="EFh"/>
    <property type="match status" value="1"/>
</dbReference>
<dbReference type="Pfam" id="PF13499">
    <property type="entry name" value="EF-hand_7"/>
    <property type="match status" value="1"/>
</dbReference>
<feature type="domain" description="EF-hand" evidence="4">
    <location>
        <begin position="214"/>
        <end position="249"/>
    </location>
</feature>
<reference evidence="5 6" key="1">
    <citation type="journal article" date="2021" name="Sci. Rep.">
        <title>The genome of the diatom Chaetoceros tenuissimus carries an ancient integrated fragment of an extant virus.</title>
        <authorList>
            <person name="Hongo Y."/>
            <person name="Kimura K."/>
            <person name="Takaki Y."/>
            <person name="Yoshida Y."/>
            <person name="Baba S."/>
            <person name="Kobayashi G."/>
            <person name="Nagasaki K."/>
            <person name="Hano T."/>
            <person name="Tomaru Y."/>
        </authorList>
    </citation>
    <scope>NUCLEOTIDE SEQUENCE [LARGE SCALE GENOMIC DNA]</scope>
    <source>
        <strain evidence="5 6">NIES-3715</strain>
    </source>
</reference>
<comment type="caution">
    <text evidence="5">The sequence shown here is derived from an EMBL/GenBank/DDBJ whole genome shotgun (WGS) entry which is preliminary data.</text>
</comment>
<dbReference type="CDD" id="cd02440">
    <property type="entry name" value="AdoMet_MTases"/>
    <property type="match status" value="1"/>
</dbReference>
<dbReference type="Proteomes" id="UP001054902">
    <property type="component" value="Unassembled WGS sequence"/>
</dbReference>
<keyword evidence="3" id="KW-0045">Antibiotic biosynthesis</keyword>
<dbReference type="InterPro" id="IPR042098">
    <property type="entry name" value="TauD-like_sf"/>
</dbReference>
<dbReference type="InterPro" id="IPR029063">
    <property type="entry name" value="SAM-dependent_MTases_sf"/>
</dbReference>
<keyword evidence="1" id="KW-0106">Calcium</keyword>
<evidence type="ECO:0000256" key="2">
    <source>
        <dbReference type="ARBA" id="ARBA00023002"/>
    </source>
</evidence>
<dbReference type="InterPro" id="IPR011992">
    <property type="entry name" value="EF-hand-dom_pair"/>
</dbReference>
<dbReference type="InterPro" id="IPR003819">
    <property type="entry name" value="TauD/TfdA-like"/>
</dbReference>
<accession>A0AAD3CHC2</accession>
<name>A0AAD3CHC2_9STRA</name>
<dbReference type="Pfam" id="PF11251">
    <property type="entry name" value="DUF3050"/>
    <property type="match status" value="1"/>
</dbReference>
<gene>
    <name evidence="5" type="ORF">CTEN210_02128</name>
</gene>
<evidence type="ECO:0000259" key="4">
    <source>
        <dbReference type="PROSITE" id="PS50222"/>
    </source>
</evidence>
<dbReference type="Gene3D" id="1.20.910.10">
    <property type="entry name" value="Heme oxygenase-like"/>
    <property type="match status" value="1"/>
</dbReference>
<keyword evidence="2" id="KW-0560">Oxidoreductase</keyword>
<dbReference type="PROSITE" id="PS50222">
    <property type="entry name" value="EF_HAND_2"/>
    <property type="match status" value="2"/>
</dbReference>
<dbReference type="GO" id="GO:0005509">
    <property type="term" value="F:calcium ion binding"/>
    <property type="evidence" value="ECO:0007669"/>
    <property type="project" value="InterPro"/>
</dbReference>
<dbReference type="GO" id="GO:0017000">
    <property type="term" value="P:antibiotic biosynthetic process"/>
    <property type="evidence" value="ECO:0007669"/>
    <property type="project" value="UniProtKB-KW"/>
</dbReference>
<dbReference type="SMART" id="SM00054">
    <property type="entry name" value="EFh"/>
    <property type="match status" value="2"/>
</dbReference>
<dbReference type="InterPro" id="IPR002048">
    <property type="entry name" value="EF_hand_dom"/>
</dbReference>
<dbReference type="PANTHER" id="PTHR10696:SF56">
    <property type="entry name" value="TAUD_TFDA-LIKE DOMAIN-CONTAINING PROTEIN"/>
    <property type="match status" value="1"/>
</dbReference>
<dbReference type="InterPro" id="IPR016084">
    <property type="entry name" value="Haem_Oase-like_multi-hlx"/>
</dbReference>
<keyword evidence="6" id="KW-1185">Reference proteome</keyword>
<proteinExistence type="predicted"/>
<dbReference type="GO" id="GO:0016491">
    <property type="term" value="F:oxidoreductase activity"/>
    <property type="evidence" value="ECO:0007669"/>
    <property type="project" value="UniProtKB-KW"/>
</dbReference>
<protein>
    <recommendedName>
        <fullName evidence="4">EF-hand domain-containing protein</fullName>
    </recommendedName>
</protein>
<dbReference type="SUPFAM" id="SSF48613">
    <property type="entry name" value="Heme oxygenase-like"/>
    <property type="match status" value="1"/>
</dbReference>
<dbReference type="Gene3D" id="3.60.130.10">
    <property type="entry name" value="Clavaminate synthase-like"/>
    <property type="match status" value="1"/>
</dbReference>
<evidence type="ECO:0000256" key="1">
    <source>
        <dbReference type="ARBA" id="ARBA00022837"/>
    </source>
</evidence>
<dbReference type="Pfam" id="PF02668">
    <property type="entry name" value="TauD"/>
    <property type="match status" value="1"/>
</dbReference>
<dbReference type="PANTHER" id="PTHR10696">
    <property type="entry name" value="GAMMA-BUTYROBETAINE HYDROXYLASE-RELATED"/>
    <property type="match status" value="1"/>
</dbReference>
<dbReference type="Gene3D" id="3.40.50.150">
    <property type="entry name" value="Vaccinia Virus protein VP39"/>
    <property type="match status" value="1"/>
</dbReference>
<dbReference type="Pfam" id="PF13847">
    <property type="entry name" value="Methyltransf_31"/>
    <property type="match status" value="1"/>
</dbReference>
<sequence length="1114" mass="126611">MNGLASSTGSFFSKLFSCGEKKHGRKEQNNPTRKRDCDIVEGTTISSTRKTLDTTAKTVIDSLHSVSRQSSLDIDQDDQVLRRSESPSIGPCDDFIFHMKALGKDELDEEGFHMLLDDIGYTRERDGLFDDLLAEIRQLTGHRSPSGTKVTITEDDIHALYESTPYKFPASREYGSELMLFANSVFDRFDASKSGDLSVSELRQLVKSLLHRKENKKAIMELHQMLDKNNDGRITCEEFKEVLLRLNSPTLDREIPLMFNDTIIDPALTPSKEFVKHLEHFTTNHAAVNHHLLRNLSNAAFGREETSEYILRFFSCYTKMNKGFKDRVNILTSSLDNPHHVHILQENLDEEMGIYDEETFLEVKKRFNVDRDIIKGIDHGKLFQKFVKNLEKHKDASYTDMVPDYIVRPFMDAMDKASKDPIELAAALYFGSELIVPQLYSALHEGVLKSFDMTNEERIFLLLHIDMDEDHVENMREIIEDLSATTENRVKLVQSAQRVLDSRVQFYDRLVSNMDFNAGIDDITALEAFEENFSHNKSTKTVFSHSSIFAMCEELAHGAISLNINCGDGLAARKLTEMGSVKVIGTDSNEDFLQKANSKRMPGQYFIKGAATDLPSSLSKHYADIDVVFGINVHIGIFDLVVSMVPFEMMPIKEMQKTLENVYLLLKPGAHFIFSVTHPLLYSRGSKEGYFTLEDQRIEYEGGKFDRCEISSKPLSRRFKTLGSYTKSLKDSGFDIIDIVESLDLELVFKVRKPTNSEVRDTTKATFLDTLPPKLTWSPTVRRSFTAFITIVIPIEANNEVIAATLKCYELELNVDDIVIGKHVDPNLCKALKEFCLSVRKRLIHETGAVLVKGLDMDALGGIQKLEMMTHCSRIASFIVSSFIGIVDGSARGKIFDVQNAKLNAMKADNVLFSVSDSECSWHTDGASKDRFYDAVALMCISPASEGGTFHITNACNAYDALEMRLPKFLMYELTRPLPRDVLENGKGKGTLGLYDELSRAKEVLAMRIRYNSYPIYTVSGNRMRFRYMRHWIETGHQKTFWKIPTLLKIAMDILDDELDNYRSFSKALERGDIIYGNNAVLAHSRDSFKDNDPNLPPRHLLRVWIQFPKEDLI</sequence>
<dbReference type="SUPFAM" id="SSF53335">
    <property type="entry name" value="S-adenosyl-L-methionine-dependent methyltransferases"/>
    <property type="match status" value="1"/>
</dbReference>
<dbReference type="SUPFAM" id="SSF51197">
    <property type="entry name" value="Clavaminate synthase-like"/>
    <property type="match status" value="1"/>
</dbReference>
<feature type="domain" description="EF-hand" evidence="4">
    <location>
        <begin position="177"/>
        <end position="212"/>
    </location>
</feature>
<dbReference type="InterPro" id="IPR025714">
    <property type="entry name" value="Methyltranfer_dom"/>
</dbReference>
<dbReference type="SUPFAM" id="SSF47473">
    <property type="entry name" value="EF-hand"/>
    <property type="match status" value="1"/>
</dbReference>
<dbReference type="InterPro" id="IPR050411">
    <property type="entry name" value="AlphaKG_dependent_hydroxylases"/>
</dbReference>
<dbReference type="AlphaFoldDB" id="A0AAD3CHC2"/>
<organism evidence="5 6">
    <name type="scientific">Chaetoceros tenuissimus</name>
    <dbReference type="NCBI Taxonomy" id="426638"/>
    <lineage>
        <taxon>Eukaryota</taxon>
        <taxon>Sar</taxon>
        <taxon>Stramenopiles</taxon>
        <taxon>Ochrophyta</taxon>
        <taxon>Bacillariophyta</taxon>
        <taxon>Coscinodiscophyceae</taxon>
        <taxon>Chaetocerotophycidae</taxon>
        <taxon>Chaetocerotales</taxon>
        <taxon>Chaetocerotaceae</taxon>
        <taxon>Chaetoceros</taxon>
    </lineage>
</organism>
<dbReference type="InterPro" id="IPR024423">
    <property type="entry name" value="DUF3050"/>
</dbReference>
<dbReference type="InterPro" id="IPR018247">
    <property type="entry name" value="EF_Hand_1_Ca_BS"/>
</dbReference>
<evidence type="ECO:0000256" key="3">
    <source>
        <dbReference type="ARBA" id="ARBA00023194"/>
    </source>
</evidence>